<dbReference type="RefSeq" id="WP_163045810.1">
    <property type="nucleotide sequence ID" value="NZ_JAAAMJ010000023.1"/>
</dbReference>
<organism evidence="3 4">
    <name type="scientific">Aurantimonas aggregata</name>
    <dbReference type="NCBI Taxonomy" id="2047720"/>
    <lineage>
        <taxon>Bacteria</taxon>
        <taxon>Pseudomonadati</taxon>
        <taxon>Pseudomonadota</taxon>
        <taxon>Alphaproteobacteria</taxon>
        <taxon>Hyphomicrobiales</taxon>
        <taxon>Aurantimonadaceae</taxon>
        <taxon>Aurantimonas</taxon>
    </lineage>
</organism>
<proteinExistence type="predicted"/>
<protein>
    <submittedName>
        <fullName evidence="3">Uncharacterized protein</fullName>
    </submittedName>
</protein>
<dbReference type="Proteomes" id="UP000476332">
    <property type="component" value="Unassembled WGS sequence"/>
</dbReference>
<feature type="compositionally biased region" description="Low complexity" evidence="1">
    <location>
        <begin position="1"/>
        <end position="16"/>
    </location>
</feature>
<dbReference type="EMBL" id="JAAAMJ010000023">
    <property type="protein sequence ID" value="NDV88960.1"/>
    <property type="molecule type" value="Genomic_DNA"/>
</dbReference>
<feature type="region of interest" description="Disordered" evidence="1">
    <location>
        <begin position="1"/>
        <end position="22"/>
    </location>
</feature>
<keyword evidence="2" id="KW-1133">Transmembrane helix</keyword>
<dbReference type="AlphaFoldDB" id="A0A6L9MN88"/>
<evidence type="ECO:0000256" key="1">
    <source>
        <dbReference type="SAM" id="MobiDB-lite"/>
    </source>
</evidence>
<comment type="caution">
    <text evidence="3">The sequence shown here is derived from an EMBL/GenBank/DDBJ whole genome shotgun (WGS) entry which is preliminary data.</text>
</comment>
<feature type="transmembrane region" description="Helical" evidence="2">
    <location>
        <begin position="38"/>
        <end position="57"/>
    </location>
</feature>
<sequence length="61" mass="6468">MTNKSKTETVTTTGPTAPSSLPNGMPIADKRVHFGKGAGKWFLIFCAVIVCAILLYVEGVV</sequence>
<keyword evidence="2" id="KW-0472">Membrane</keyword>
<evidence type="ECO:0000313" key="3">
    <source>
        <dbReference type="EMBL" id="NDV88960.1"/>
    </source>
</evidence>
<keyword evidence="4" id="KW-1185">Reference proteome</keyword>
<evidence type="ECO:0000313" key="4">
    <source>
        <dbReference type="Proteomes" id="UP000476332"/>
    </source>
</evidence>
<accession>A0A6L9MN88</accession>
<reference evidence="3 4" key="1">
    <citation type="submission" date="2020-01" db="EMBL/GenBank/DDBJ databases">
        <title>Genomes of bacteria type strains.</title>
        <authorList>
            <person name="Chen J."/>
            <person name="Zhu S."/>
            <person name="Chen J."/>
        </authorList>
    </citation>
    <scope>NUCLEOTIDE SEQUENCE [LARGE SCALE GENOMIC DNA]</scope>
    <source>
        <strain evidence="3 4">KCTC 52919</strain>
    </source>
</reference>
<gene>
    <name evidence="3" type="ORF">GTW51_19950</name>
</gene>
<evidence type="ECO:0000256" key="2">
    <source>
        <dbReference type="SAM" id="Phobius"/>
    </source>
</evidence>
<keyword evidence="2" id="KW-0812">Transmembrane</keyword>
<name>A0A6L9MN88_9HYPH</name>